<dbReference type="Proteomes" id="UP000749471">
    <property type="component" value="Unassembled WGS sequence"/>
</dbReference>
<evidence type="ECO:0000313" key="2">
    <source>
        <dbReference type="Proteomes" id="UP000749471"/>
    </source>
</evidence>
<accession>A0ABS6E0X6</accession>
<evidence type="ECO:0000313" key="1">
    <source>
        <dbReference type="EMBL" id="MBU5436550.1"/>
    </source>
</evidence>
<reference evidence="1 2" key="1">
    <citation type="submission" date="2021-06" db="EMBL/GenBank/DDBJ databases">
        <authorList>
            <person name="Sun Q."/>
            <person name="Li D."/>
        </authorList>
    </citation>
    <scope>NUCLEOTIDE SEQUENCE [LARGE SCALE GENOMIC DNA]</scope>
    <source>
        <strain evidence="1 2">MSJ-40</strain>
    </source>
</reference>
<organism evidence="1 2">
    <name type="scientific">Tissierella simiarum</name>
    <dbReference type="NCBI Taxonomy" id="2841534"/>
    <lineage>
        <taxon>Bacteria</taxon>
        <taxon>Bacillati</taxon>
        <taxon>Bacillota</taxon>
        <taxon>Tissierellia</taxon>
        <taxon>Tissierellales</taxon>
        <taxon>Tissierellaceae</taxon>
        <taxon>Tissierella</taxon>
    </lineage>
</organism>
<proteinExistence type="predicted"/>
<sequence length="95" mass="11147">MATMNVEVNTLRGIKKLRLSGKYSNIGDMEQRVIHLDYDENEEFFEKFWNSMNFFCTKNHCDVWINNMDISDKDIIPVDIRTDLLVGKAVLNEKS</sequence>
<gene>
    <name evidence="1" type="ORF">KQI42_00940</name>
</gene>
<name>A0ABS6E0X6_9FIRM</name>
<comment type="caution">
    <text evidence="1">The sequence shown here is derived from an EMBL/GenBank/DDBJ whole genome shotgun (WGS) entry which is preliminary data.</text>
</comment>
<keyword evidence="2" id="KW-1185">Reference proteome</keyword>
<protein>
    <submittedName>
        <fullName evidence="1">Uncharacterized protein</fullName>
    </submittedName>
</protein>
<dbReference type="RefSeq" id="WP_216515851.1">
    <property type="nucleotide sequence ID" value="NZ_JAHLPM010000001.1"/>
</dbReference>
<dbReference type="EMBL" id="JAHLPM010000001">
    <property type="protein sequence ID" value="MBU5436550.1"/>
    <property type="molecule type" value="Genomic_DNA"/>
</dbReference>